<dbReference type="Proteomes" id="UP000079169">
    <property type="component" value="Unplaced"/>
</dbReference>
<accession>A0A3Q0IPX2</accession>
<dbReference type="AlphaFoldDB" id="A0A3Q0IPX2"/>
<evidence type="ECO:0000313" key="3">
    <source>
        <dbReference type="Proteomes" id="UP000079169"/>
    </source>
</evidence>
<feature type="region of interest" description="Disordered" evidence="1">
    <location>
        <begin position="1"/>
        <end position="49"/>
    </location>
</feature>
<name>A0A3Q0IPX2_DIACI</name>
<dbReference type="InterPro" id="IPR021644">
    <property type="entry name" value="CAF-1_p150_acidic"/>
</dbReference>
<dbReference type="RefSeq" id="XP_026678346.1">
    <property type="nucleotide sequence ID" value="XM_026822545.1"/>
</dbReference>
<feature type="domain" description="Chromatin assembly factor 1 p150 subunit acidic region" evidence="2">
    <location>
        <begin position="3"/>
        <end position="64"/>
    </location>
</feature>
<reference evidence="4" key="1">
    <citation type="submission" date="2025-08" db="UniProtKB">
        <authorList>
            <consortium name="RefSeq"/>
        </authorList>
    </citation>
    <scope>IDENTIFICATION</scope>
</reference>
<protein>
    <submittedName>
        <fullName evidence="4">Chromatin assembly factor 1 subunit A-B-like</fullName>
    </submittedName>
</protein>
<evidence type="ECO:0000313" key="4">
    <source>
        <dbReference type="RefSeq" id="XP_026678346.1"/>
    </source>
</evidence>
<evidence type="ECO:0000259" key="2">
    <source>
        <dbReference type="Pfam" id="PF11600"/>
    </source>
</evidence>
<proteinExistence type="predicted"/>
<gene>
    <name evidence="4" type="primary">LOC113466833</name>
</gene>
<dbReference type="PaxDb" id="121845-A0A3Q0IPX2"/>
<dbReference type="GeneID" id="113466833"/>
<evidence type="ECO:0000256" key="1">
    <source>
        <dbReference type="SAM" id="MobiDB-lite"/>
    </source>
</evidence>
<keyword evidence="3" id="KW-1185">Reference proteome</keyword>
<sequence>MRRKDREFKEQIRLHQLEMKNKEKQAREDERRAREEEKRKKEEAEKEKKEKAKAAFVSFFVKGGGEGKTEEIGELPDAGADPSYFKALKSFNIHLCVRKMT</sequence>
<dbReference type="KEGG" id="dci:113466833"/>
<organism evidence="3 4">
    <name type="scientific">Diaphorina citri</name>
    <name type="common">Asian citrus psyllid</name>
    <dbReference type="NCBI Taxonomy" id="121845"/>
    <lineage>
        <taxon>Eukaryota</taxon>
        <taxon>Metazoa</taxon>
        <taxon>Ecdysozoa</taxon>
        <taxon>Arthropoda</taxon>
        <taxon>Hexapoda</taxon>
        <taxon>Insecta</taxon>
        <taxon>Pterygota</taxon>
        <taxon>Neoptera</taxon>
        <taxon>Paraneoptera</taxon>
        <taxon>Hemiptera</taxon>
        <taxon>Sternorrhyncha</taxon>
        <taxon>Psylloidea</taxon>
        <taxon>Psyllidae</taxon>
        <taxon>Diaphorininae</taxon>
        <taxon>Diaphorina</taxon>
    </lineage>
</organism>
<dbReference type="Pfam" id="PF11600">
    <property type="entry name" value="CAF1A_acidic"/>
    <property type="match status" value="1"/>
</dbReference>